<name>A0A0M8ZQY6_9HYME</name>
<keyword evidence="2" id="KW-1185">Reference proteome</keyword>
<protein>
    <submittedName>
        <fullName evidence="1">Uncharacterized protein</fullName>
    </submittedName>
</protein>
<dbReference type="Proteomes" id="UP000053105">
    <property type="component" value="Unassembled WGS sequence"/>
</dbReference>
<evidence type="ECO:0000313" key="2">
    <source>
        <dbReference type="Proteomes" id="UP000053105"/>
    </source>
</evidence>
<proteinExistence type="predicted"/>
<gene>
    <name evidence="1" type="ORF">WN51_06070</name>
</gene>
<sequence length="179" mass="20165">MNITIGVYRRSPRDRLLMFNERSSNLDRLRESANNGNDHVYLRKGNEDIGLSPFPLLTQMAACRQIELFIQNIRENLFRNANETVEAHRVGSAKVILLCTLYAPYITNINNTKSNYIKTSQNDVTGSSAHSGGEHRRVILEIGMNYSSSRKYYQTSEIASSSGNFYGKPSSPACGNVFF</sequence>
<dbReference type="EMBL" id="KQ435944">
    <property type="protein sequence ID" value="KOX68176.1"/>
    <property type="molecule type" value="Genomic_DNA"/>
</dbReference>
<evidence type="ECO:0000313" key="1">
    <source>
        <dbReference type="EMBL" id="KOX68176.1"/>
    </source>
</evidence>
<dbReference type="AlphaFoldDB" id="A0A0M8ZQY6"/>
<reference evidence="1 2" key="1">
    <citation type="submission" date="2015-07" db="EMBL/GenBank/DDBJ databases">
        <title>The genome of Melipona quadrifasciata.</title>
        <authorList>
            <person name="Pan H."/>
            <person name="Kapheim K."/>
        </authorList>
    </citation>
    <scope>NUCLEOTIDE SEQUENCE [LARGE SCALE GENOMIC DNA]</scope>
    <source>
        <strain evidence="1">0111107301</strain>
        <tissue evidence="1">Whole body</tissue>
    </source>
</reference>
<organism evidence="1 2">
    <name type="scientific">Melipona quadrifasciata</name>
    <dbReference type="NCBI Taxonomy" id="166423"/>
    <lineage>
        <taxon>Eukaryota</taxon>
        <taxon>Metazoa</taxon>
        <taxon>Ecdysozoa</taxon>
        <taxon>Arthropoda</taxon>
        <taxon>Hexapoda</taxon>
        <taxon>Insecta</taxon>
        <taxon>Pterygota</taxon>
        <taxon>Neoptera</taxon>
        <taxon>Endopterygota</taxon>
        <taxon>Hymenoptera</taxon>
        <taxon>Apocrita</taxon>
        <taxon>Aculeata</taxon>
        <taxon>Apoidea</taxon>
        <taxon>Anthophila</taxon>
        <taxon>Apidae</taxon>
        <taxon>Melipona</taxon>
    </lineage>
</organism>
<accession>A0A0M8ZQY6</accession>